<dbReference type="EMBL" id="AAOH01000007">
    <property type="protein sequence ID" value="EAR27175.1"/>
    <property type="molecule type" value="Genomic_DNA"/>
</dbReference>
<dbReference type="eggNOG" id="COG3397">
    <property type="taxonomic scope" value="Bacteria"/>
</dbReference>
<dbReference type="OrthoDB" id="3675244at2"/>
<dbReference type="Gene3D" id="3.30.70.2150">
    <property type="match status" value="1"/>
</dbReference>
<dbReference type="HOGENOM" id="CLU_1439950_0_0_6"/>
<dbReference type="AlphaFoldDB" id="A4CDY3"/>
<proteinExistence type="predicted"/>
<name>A4CDY3_9GAMM</name>
<dbReference type="RefSeq" id="WP_009839038.1">
    <property type="nucleotide sequence ID" value="NZ_AAOH01000007.1"/>
</dbReference>
<accession>A4CDY3</accession>
<evidence type="ECO:0000313" key="2">
    <source>
        <dbReference type="EMBL" id="EAR27175.1"/>
    </source>
</evidence>
<evidence type="ECO:0000259" key="1">
    <source>
        <dbReference type="Pfam" id="PF18416"/>
    </source>
</evidence>
<protein>
    <recommendedName>
        <fullName evidence="1">N-acetylglucosamine binding protein A domain-containing protein</fullName>
    </recommendedName>
</protein>
<sequence length="198" mass="22805">MVKVLAGLLPGDWSVIHSIENNQRLQKGDTVKLELFDVKGELSELSVAFDITQANEGEAHIWPKLLSEHINKHFKVLQAGRHYPELGIVPSYGENNIFALEGSGIERAQIRFYIKKQRTASLEQSAEHYDYVFPQFRNDYRAGDRVFHPKTGKIYCCKPWPYTEFCRLGAHMDEQYEPGLGKNWTLAWHLAQEIVLCE</sequence>
<gene>
    <name evidence="2" type="ORF">PTD2_05875</name>
</gene>
<organism evidence="2 3">
    <name type="scientific">Pseudoalteromonas tunicata D2</name>
    <dbReference type="NCBI Taxonomy" id="87626"/>
    <lineage>
        <taxon>Bacteria</taxon>
        <taxon>Pseudomonadati</taxon>
        <taxon>Pseudomonadota</taxon>
        <taxon>Gammaproteobacteria</taxon>
        <taxon>Alteromonadales</taxon>
        <taxon>Pseudoalteromonadaceae</taxon>
        <taxon>Pseudoalteromonas</taxon>
    </lineage>
</organism>
<comment type="caution">
    <text evidence="2">The sequence shown here is derived from an EMBL/GenBank/DDBJ whole genome shotgun (WGS) entry which is preliminary data.</text>
</comment>
<dbReference type="InterPro" id="IPR041029">
    <property type="entry name" value="GbpA_2"/>
</dbReference>
<evidence type="ECO:0000313" key="3">
    <source>
        <dbReference type="Proteomes" id="UP000006201"/>
    </source>
</evidence>
<feature type="domain" description="N-acetylglucosamine binding protein A" evidence="1">
    <location>
        <begin position="13"/>
        <end position="110"/>
    </location>
</feature>
<dbReference type="Proteomes" id="UP000006201">
    <property type="component" value="Unassembled WGS sequence"/>
</dbReference>
<dbReference type="Pfam" id="PF18416">
    <property type="entry name" value="GbpA_2"/>
    <property type="match status" value="1"/>
</dbReference>
<reference evidence="2 3" key="1">
    <citation type="submission" date="2006-02" db="EMBL/GenBank/DDBJ databases">
        <authorList>
            <person name="Moran M.A."/>
            <person name="Kjelleberg S."/>
            <person name="Egan S."/>
            <person name="Saunders N."/>
            <person name="Thomas T."/>
            <person name="Ferriera S."/>
            <person name="Johnson J."/>
            <person name="Kravitz S."/>
            <person name="Halpern A."/>
            <person name="Remington K."/>
            <person name="Beeson K."/>
            <person name="Tran B."/>
            <person name="Rogers Y.-H."/>
            <person name="Friedman R."/>
            <person name="Venter J.C."/>
        </authorList>
    </citation>
    <scope>NUCLEOTIDE SEQUENCE [LARGE SCALE GENOMIC DNA]</scope>
    <source>
        <strain evidence="2 3">D2</strain>
    </source>
</reference>
<dbReference type="STRING" id="87626.PTD2_05875"/>
<keyword evidence="3" id="KW-1185">Reference proteome</keyword>